<dbReference type="InterPro" id="IPR046748">
    <property type="entry name" value="HipA_2"/>
</dbReference>
<organism evidence="2 3">
    <name type="scientific">Stackebrandtia albiflava</name>
    <dbReference type="NCBI Taxonomy" id="406432"/>
    <lineage>
        <taxon>Bacteria</taxon>
        <taxon>Bacillati</taxon>
        <taxon>Actinomycetota</taxon>
        <taxon>Actinomycetes</taxon>
        <taxon>Glycomycetales</taxon>
        <taxon>Glycomycetaceae</taxon>
        <taxon>Stackebrandtia</taxon>
    </lineage>
</organism>
<evidence type="ECO:0000313" key="3">
    <source>
        <dbReference type="Proteomes" id="UP000321617"/>
    </source>
</evidence>
<feature type="domain" description="HipA-like kinase" evidence="1">
    <location>
        <begin position="44"/>
        <end position="258"/>
    </location>
</feature>
<dbReference type="Pfam" id="PF20613">
    <property type="entry name" value="HipA_2"/>
    <property type="match status" value="1"/>
</dbReference>
<dbReference type="Proteomes" id="UP000321617">
    <property type="component" value="Unassembled WGS sequence"/>
</dbReference>
<accession>A0A562VET6</accession>
<dbReference type="AlphaFoldDB" id="A0A562VET6"/>
<sequence length="304" mass="32960">MPGGHRPDGGPEATGHWCVVAPPHHISSDVVLDEVEAIRYVTPLREGGSLPGVMEADDLGVYVVKFSGAGQGRRVLVAETICGELGRALGLPVPRLVTVTVDPALGRSEPDQEVQELLTNSPGLNLGMDFLPGSLDFDAAEQPVDAALAGRVLWFDAFTGNVDRTWRNPNMLCWHGRLYLIDHGAALTFHHNWPTADAFPARPYDAGGHALLESSPDLVAADTALAPLVTEELLTEVVAQVPEEWLDEESRRDRYVSVLSDRLARREHWLDSAAAAVRAGRAAAPPVDNRPDWLRGFGARGDRR</sequence>
<gene>
    <name evidence="2" type="ORF">LX16_2073</name>
</gene>
<name>A0A562VET6_9ACTN</name>
<evidence type="ECO:0000313" key="2">
    <source>
        <dbReference type="EMBL" id="TWJ16344.1"/>
    </source>
</evidence>
<reference evidence="2 3" key="1">
    <citation type="journal article" date="2013" name="Stand. Genomic Sci.">
        <title>Genomic Encyclopedia of Type Strains, Phase I: The one thousand microbial genomes (KMG-I) project.</title>
        <authorList>
            <person name="Kyrpides N.C."/>
            <person name="Woyke T."/>
            <person name="Eisen J.A."/>
            <person name="Garrity G."/>
            <person name="Lilburn T.G."/>
            <person name="Beck B.J."/>
            <person name="Whitman W.B."/>
            <person name="Hugenholtz P."/>
            <person name="Klenk H.P."/>
        </authorList>
    </citation>
    <scope>NUCLEOTIDE SEQUENCE [LARGE SCALE GENOMIC DNA]</scope>
    <source>
        <strain evidence="2 3">DSM 45044</strain>
    </source>
</reference>
<protein>
    <recommendedName>
        <fullName evidence="1">HipA-like kinase domain-containing protein</fullName>
    </recommendedName>
</protein>
<evidence type="ECO:0000259" key="1">
    <source>
        <dbReference type="Pfam" id="PF20613"/>
    </source>
</evidence>
<comment type="caution">
    <text evidence="2">The sequence shown here is derived from an EMBL/GenBank/DDBJ whole genome shotgun (WGS) entry which is preliminary data.</text>
</comment>
<keyword evidence="3" id="KW-1185">Reference proteome</keyword>
<dbReference type="EMBL" id="VLLL01000005">
    <property type="protein sequence ID" value="TWJ16344.1"/>
    <property type="molecule type" value="Genomic_DNA"/>
</dbReference>
<proteinExistence type="predicted"/>